<dbReference type="PROSITE" id="PS00504">
    <property type="entry name" value="FRD_SDH_FAD_BINDING"/>
    <property type="match status" value="1"/>
</dbReference>
<evidence type="ECO:0000256" key="10">
    <source>
        <dbReference type="ARBA" id="ARBA00022982"/>
    </source>
</evidence>
<keyword evidence="9 15" id="KW-0274">FAD</keyword>
<dbReference type="InterPro" id="IPR003952">
    <property type="entry name" value="FRD_SDH_FAD_BS"/>
</dbReference>
<keyword evidence="10 15" id="KW-0249">Electron transport</keyword>
<dbReference type="PIRSF" id="PIRSF000171">
    <property type="entry name" value="SDHA_APRA_LASPO"/>
    <property type="match status" value="1"/>
</dbReference>
<evidence type="ECO:0000256" key="1">
    <source>
        <dbReference type="ARBA" id="ARBA00001974"/>
    </source>
</evidence>
<evidence type="ECO:0000256" key="6">
    <source>
        <dbReference type="ARBA" id="ARBA00019965"/>
    </source>
</evidence>
<comment type="pathway">
    <text evidence="3 15">Carbohydrate metabolism; tricarboxylic acid cycle; fumarate from succinate (bacterial route): step 1/1.</text>
</comment>
<comment type="caution">
    <text evidence="18">The sequence shown here is derived from an EMBL/GenBank/DDBJ whole genome shotgun (WGS) entry which is preliminary data.</text>
</comment>
<keyword evidence="15" id="KW-0816">Tricarboxylic acid cycle</keyword>
<dbReference type="Pfam" id="PF02910">
    <property type="entry name" value="Succ_DH_flav_C"/>
    <property type="match status" value="1"/>
</dbReference>
<evidence type="ECO:0000259" key="16">
    <source>
        <dbReference type="Pfam" id="PF00890"/>
    </source>
</evidence>
<dbReference type="Pfam" id="PF00890">
    <property type="entry name" value="FAD_binding_2"/>
    <property type="match status" value="1"/>
</dbReference>
<dbReference type="Gene3D" id="3.50.50.60">
    <property type="entry name" value="FAD/NAD(P)-binding domain"/>
    <property type="match status" value="1"/>
</dbReference>
<dbReference type="EMBL" id="JAUSVO010000002">
    <property type="protein sequence ID" value="MDQ0436899.1"/>
    <property type="molecule type" value="Genomic_DNA"/>
</dbReference>
<dbReference type="SUPFAM" id="SSF56425">
    <property type="entry name" value="Succinate dehydrogenase/fumarate reductase flavoprotein, catalytic domain"/>
    <property type="match status" value="1"/>
</dbReference>
<accession>A0ABU0H3M4</accession>
<evidence type="ECO:0000256" key="15">
    <source>
        <dbReference type="RuleBase" id="RU362051"/>
    </source>
</evidence>
<proteinExistence type="inferred from homology"/>
<dbReference type="InterPro" id="IPR014006">
    <property type="entry name" value="Succ_Dhase_FrdA_Gneg"/>
</dbReference>
<evidence type="ECO:0000256" key="2">
    <source>
        <dbReference type="ARBA" id="ARBA00004515"/>
    </source>
</evidence>
<dbReference type="RefSeq" id="WP_266347840.1">
    <property type="nucleotide sequence ID" value="NZ_JAPKNG010000002.1"/>
</dbReference>
<evidence type="ECO:0000256" key="13">
    <source>
        <dbReference type="ARBA" id="ARBA00049220"/>
    </source>
</evidence>
<keyword evidence="7 15" id="KW-0813">Transport</keyword>
<evidence type="ECO:0000256" key="4">
    <source>
        <dbReference type="ARBA" id="ARBA00008040"/>
    </source>
</evidence>
<evidence type="ECO:0000256" key="9">
    <source>
        <dbReference type="ARBA" id="ARBA00022827"/>
    </source>
</evidence>
<dbReference type="GO" id="GO:0008177">
    <property type="term" value="F:succinate dehydrogenase (quinone) activity"/>
    <property type="evidence" value="ECO:0007669"/>
    <property type="project" value="UniProtKB-EC"/>
</dbReference>
<keyword evidence="8 15" id="KW-0285">Flavoprotein</keyword>
<evidence type="ECO:0000256" key="8">
    <source>
        <dbReference type="ARBA" id="ARBA00022630"/>
    </source>
</evidence>
<keyword evidence="15" id="KW-0997">Cell inner membrane</keyword>
<evidence type="ECO:0000313" key="18">
    <source>
        <dbReference type="EMBL" id="MDQ0436899.1"/>
    </source>
</evidence>
<keyword evidence="19" id="KW-1185">Reference proteome</keyword>
<keyword evidence="12 15" id="KW-0472">Membrane</keyword>
<sequence>MAEANGSAPAVNGRAYQFIDHTFDVVVVGAGGAGLRAALGASEGGLKTACITKVFPTRSHTVAAQGGISAALGNMGEDDWRFHMYDTVKGSDWLGDQDAIEYLVRNAPAAVYELEHFGVPFSRTEEGKIYQRPFGGMTTHYGKGRAQRTCAAADRTGHAILHTLYGQSLRHACEFFIEYFAIDLIMEDGACVGVVALCMDDGTIHRFRAKKTILATGGYGRAYFSATSAHTCTGDGGGMVLRAGLPLQDMEFVQFHPTGIYGAGCLITEGARGEGGYLTNSEGERFMERYAPSAKDLASRDVVSRAMTMEIREGRGVGKLKDHIFIHLDHLDPALLHERLPGISESAKIFAGVDVTKEPIPVLPTVHYNMGGIPTNYHGEVLTKVHGDPDKIVPGLMAVGEAACVSVHGANRLGSNSLTDLVVFGRAAALRAVETIDKGEKQRELAANAGDAAMARFDRLRYANGSSSTAELRGRMQKVMQSNCAVFRTGDVLEEGHTLIHDVWQGASDIRVTDRSLVWNSDLIESLEFENLIVQAVVTMDSALNRQESRGAHAREDFPNRDDVNWMKHSLASIDADKKTVTLDDRPVHTYTMSNDIAYIEPKARVY</sequence>
<comment type="cofactor">
    <cofactor evidence="1 15">
        <name>FAD</name>
        <dbReference type="ChEBI" id="CHEBI:57692"/>
    </cofactor>
</comment>
<dbReference type="InterPro" id="IPR036188">
    <property type="entry name" value="FAD/NAD-bd_sf"/>
</dbReference>
<dbReference type="InterPro" id="IPR037099">
    <property type="entry name" value="Fum_R/Succ_DH_flav-like_C_sf"/>
</dbReference>
<evidence type="ECO:0000256" key="11">
    <source>
        <dbReference type="ARBA" id="ARBA00023002"/>
    </source>
</evidence>
<comment type="similarity">
    <text evidence="4 15">Belongs to the FAD-dependent oxidoreductase 2 family. FRD/SDH subfamily.</text>
</comment>
<evidence type="ECO:0000256" key="3">
    <source>
        <dbReference type="ARBA" id="ARBA00004894"/>
    </source>
</evidence>
<gene>
    <name evidence="18" type="ORF">QO014_001284</name>
</gene>
<feature type="domain" description="FAD-dependent oxidoreductase 2 FAD-binding" evidence="16">
    <location>
        <begin position="24"/>
        <end position="418"/>
    </location>
</feature>
<name>A0ABU0H3M4_9HYPH</name>
<keyword evidence="15" id="KW-1003">Cell membrane</keyword>
<dbReference type="PANTHER" id="PTHR11632">
    <property type="entry name" value="SUCCINATE DEHYDROGENASE 2 FLAVOPROTEIN SUBUNIT"/>
    <property type="match status" value="1"/>
</dbReference>
<dbReference type="SUPFAM" id="SSF51905">
    <property type="entry name" value="FAD/NAD(P)-binding domain"/>
    <property type="match status" value="1"/>
</dbReference>
<keyword evidence="11 15" id="KW-0560">Oxidoreductase</keyword>
<organism evidence="18 19">
    <name type="scientific">Kaistia dalseonensis</name>
    <dbReference type="NCBI Taxonomy" id="410840"/>
    <lineage>
        <taxon>Bacteria</taxon>
        <taxon>Pseudomonadati</taxon>
        <taxon>Pseudomonadota</taxon>
        <taxon>Alphaproteobacteria</taxon>
        <taxon>Hyphomicrobiales</taxon>
        <taxon>Kaistiaceae</taxon>
        <taxon>Kaistia</taxon>
    </lineage>
</organism>
<evidence type="ECO:0000313" key="19">
    <source>
        <dbReference type="Proteomes" id="UP001241603"/>
    </source>
</evidence>
<feature type="domain" description="Fumarate reductase/succinate dehydrogenase flavoprotein-like C-terminal" evidence="17">
    <location>
        <begin position="474"/>
        <end position="607"/>
    </location>
</feature>
<evidence type="ECO:0000256" key="7">
    <source>
        <dbReference type="ARBA" id="ARBA00022448"/>
    </source>
</evidence>
<dbReference type="Gene3D" id="3.90.700.10">
    <property type="entry name" value="Succinate dehydrogenase/fumarate reductase flavoprotein, catalytic domain"/>
    <property type="match status" value="1"/>
</dbReference>
<dbReference type="Gene3D" id="1.20.58.100">
    <property type="entry name" value="Fumarate reductase/succinate dehydrogenase flavoprotein-like, C-terminal domain"/>
    <property type="match status" value="1"/>
</dbReference>
<comment type="catalytic activity">
    <reaction evidence="13 15">
        <text>a quinone + succinate = fumarate + a quinol</text>
        <dbReference type="Rhea" id="RHEA:40523"/>
        <dbReference type="ChEBI" id="CHEBI:24646"/>
        <dbReference type="ChEBI" id="CHEBI:29806"/>
        <dbReference type="ChEBI" id="CHEBI:30031"/>
        <dbReference type="ChEBI" id="CHEBI:132124"/>
        <dbReference type="EC" id="1.3.5.1"/>
    </reaction>
</comment>
<comment type="subcellular location">
    <subcellularLocation>
        <location evidence="2 15">Cell inner membrane</location>
        <topology evidence="2 15">Peripheral membrane protein</topology>
        <orientation evidence="2 15">Cytoplasmic side</orientation>
    </subcellularLocation>
</comment>
<dbReference type="Gene3D" id="4.10.80.40">
    <property type="entry name" value="succinate dehydrogenase protein domain"/>
    <property type="match status" value="1"/>
</dbReference>
<dbReference type="Proteomes" id="UP001241603">
    <property type="component" value="Unassembled WGS sequence"/>
</dbReference>
<dbReference type="InterPro" id="IPR015939">
    <property type="entry name" value="Fum_Rdtase/Succ_DH_flav-like_C"/>
</dbReference>
<dbReference type="InterPro" id="IPR030664">
    <property type="entry name" value="SdhA/FrdA/AprA"/>
</dbReference>
<dbReference type="InterPro" id="IPR011281">
    <property type="entry name" value="Succ_DH_flav_su_fwd"/>
</dbReference>
<evidence type="ECO:0000259" key="17">
    <source>
        <dbReference type="Pfam" id="PF02910"/>
    </source>
</evidence>
<dbReference type="NCBIfam" id="TIGR01816">
    <property type="entry name" value="sdhA_forward"/>
    <property type="match status" value="1"/>
</dbReference>
<dbReference type="InterPro" id="IPR027477">
    <property type="entry name" value="Succ_DH/fumarate_Rdtase_cat_sf"/>
</dbReference>
<dbReference type="EC" id="1.3.5.1" evidence="5 15"/>
<dbReference type="PANTHER" id="PTHR11632:SF51">
    <property type="entry name" value="SUCCINATE DEHYDROGENASE [UBIQUINONE] FLAVOPROTEIN SUBUNIT, MITOCHONDRIAL"/>
    <property type="match status" value="1"/>
</dbReference>
<evidence type="ECO:0000256" key="14">
    <source>
        <dbReference type="NCBIfam" id="TIGR01816"/>
    </source>
</evidence>
<protein>
    <recommendedName>
        <fullName evidence="6 14">Succinate dehydrogenase flavoprotein subunit</fullName>
        <ecNumber evidence="5 15">1.3.5.1</ecNumber>
    </recommendedName>
</protein>
<evidence type="ECO:0000256" key="5">
    <source>
        <dbReference type="ARBA" id="ARBA00012792"/>
    </source>
</evidence>
<evidence type="ECO:0000256" key="12">
    <source>
        <dbReference type="ARBA" id="ARBA00023136"/>
    </source>
</evidence>
<dbReference type="NCBIfam" id="TIGR01812">
    <property type="entry name" value="sdhA_frdA_Gneg"/>
    <property type="match status" value="1"/>
</dbReference>
<dbReference type="SUPFAM" id="SSF46977">
    <property type="entry name" value="Succinate dehydrogenase/fumarate reductase flavoprotein C-terminal domain"/>
    <property type="match status" value="1"/>
</dbReference>
<dbReference type="InterPro" id="IPR003953">
    <property type="entry name" value="FAD-dep_OxRdtase_2_FAD-bd"/>
</dbReference>
<reference evidence="18 19" key="1">
    <citation type="submission" date="2023-07" db="EMBL/GenBank/DDBJ databases">
        <title>Genomic Encyclopedia of Type Strains, Phase IV (KMG-IV): sequencing the most valuable type-strain genomes for metagenomic binning, comparative biology and taxonomic classification.</title>
        <authorList>
            <person name="Goeker M."/>
        </authorList>
    </citation>
    <scope>NUCLEOTIDE SEQUENCE [LARGE SCALE GENOMIC DNA]</scope>
    <source>
        <strain evidence="18 19">B6-8</strain>
    </source>
</reference>